<dbReference type="PANTHER" id="PTHR42659">
    <property type="entry name" value="XANTHINE DEHYDROGENASE SUBUNIT C-RELATED"/>
    <property type="match status" value="1"/>
</dbReference>
<reference evidence="5" key="1">
    <citation type="submission" date="2024-06" db="EMBL/GenBank/DDBJ databases">
        <title>Mesorhizobium karijinii sp. nov., a symbiont of the iconic Swainsona formosa from arid Australia.</title>
        <authorList>
            <person name="Hill Y.J."/>
            <person name="Watkin E.L.J."/>
            <person name="O'Hara G.W."/>
            <person name="Terpolilli J."/>
            <person name="Tye M.L."/>
            <person name="Kohlmeier M.G."/>
        </authorList>
    </citation>
    <scope>NUCLEOTIDE SEQUENCE</scope>
    <source>
        <strain evidence="5">WSM2240</strain>
    </source>
</reference>
<dbReference type="Pfam" id="PF00941">
    <property type="entry name" value="FAD_binding_5"/>
    <property type="match status" value="1"/>
</dbReference>
<keyword evidence="3" id="KW-0560">Oxidoreductase</keyword>
<dbReference type="InterPro" id="IPR005107">
    <property type="entry name" value="CO_DH_flav_C"/>
</dbReference>
<keyword evidence="2" id="KW-0274">FAD</keyword>
<dbReference type="GO" id="GO:0016491">
    <property type="term" value="F:oxidoreductase activity"/>
    <property type="evidence" value="ECO:0007669"/>
    <property type="project" value="UniProtKB-KW"/>
</dbReference>
<dbReference type="InterPro" id="IPR016166">
    <property type="entry name" value="FAD-bd_PCMH"/>
</dbReference>
<dbReference type="RefSeq" id="WP_353643052.1">
    <property type="nucleotide sequence ID" value="NZ_CP159253.1"/>
</dbReference>
<dbReference type="InterPro" id="IPR016169">
    <property type="entry name" value="FAD-bd_PCMH_sub2"/>
</dbReference>
<evidence type="ECO:0000313" key="5">
    <source>
        <dbReference type="EMBL" id="XCG49415.1"/>
    </source>
</evidence>
<proteinExistence type="predicted"/>
<dbReference type="PANTHER" id="PTHR42659:SF2">
    <property type="entry name" value="XANTHINE DEHYDROGENASE SUBUNIT C-RELATED"/>
    <property type="match status" value="1"/>
</dbReference>
<dbReference type="InterPro" id="IPR002346">
    <property type="entry name" value="Mopterin_DH_FAD-bd"/>
</dbReference>
<dbReference type="AlphaFoldDB" id="A0AAU8CR46"/>
<feature type="domain" description="FAD-binding PCMH-type" evidence="4">
    <location>
        <begin position="1"/>
        <end position="164"/>
    </location>
</feature>
<dbReference type="Pfam" id="PF03450">
    <property type="entry name" value="CO_deh_flav_C"/>
    <property type="match status" value="1"/>
</dbReference>
<dbReference type="Gene3D" id="3.30.390.50">
    <property type="entry name" value="CO dehydrogenase flavoprotein, C-terminal domain"/>
    <property type="match status" value="1"/>
</dbReference>
<evidence type="ECO:0000256" key="1">
    <source>
        <dbReference type="ARBA" id="ARBA00022630"/>
    </source>
</evidence>
<dbReference type="PROSITE" id="PS51387">
    <property type="entry name" value="FAD_PCMH"/>
    <property type="match status" value="1"/>
</dbReference>
<dbReference type="EMBL" id="CP159253">
    <property type="protein sequence ID" value="XCG49415.1"/>
    <property type="molecule type" value="Genomic_DNA"/>
</dbReference>
<dbReference type="SMART" id="SM01092">
    <property type="entry name" value="CO_deh_flav_C"/>
    <property type="match status" value="1"/>
</dbReference>
<name>A0AAU8CR46_9HYPH</name>
<accession>A0AAU8CR46</accession>
<dbReference type="InterPro" id="IPR016167">
    <property type="entry name" value="FAD-bd_PCMH_sub1"/>
</dbReference>
<keyword evidence="1" id="KW-0285">Flavoprotein</keyword>
<dbReference type="SUPFAM" id="SSF56176">
    <property type="entry name" value="FAD-binding/transporter-associated domain-like"/>
    <property type="match status" value="1"/>
</dbReference>
<dbReference type="InterPro" id="IPR051312">
    <property type="entry name" value="Diverse_Substr_Oxidored"/>
</dbReference>
<dbReference type="Gene3D" id="3.30.43.10">
    <property type="entry name" value="Uridine Diphospho-n-acetylenolpyruvylglucosamine Reductase, domain 2"/>
    <property type="match status" value="1"/>
</dbReference>
<protein>
    <submittedName>
        <fullName evidence="5">FAD binding domain-containing protein</fullName>
    </submittedName>
</protein>
<evidence type="ECO:0000256" key="3">
    <source>
        <dbReference type="ARBA" id="ARBA00023002"/>
    </source>
</evidence>
<sequence length="269" mass="27835">MLQAVIVPGSLALAQEALAKHPGAALMAGGTVVMPVLNYGTDSFDTLVSLRKAGLSGIFVSDGKVSIGAATSLSELQERPELAFLGPAIDTIASPTIRNMATVGGNLFVEQPYGDLAVCLIALGATAAVADGGAARFEPVESLVRHGVAKGEIVTKISFTLPAPGTFKFVKATRRAFNSASIVTVAAVIGVEGRKVANCSVALGGVARHPVRAKSVEEKLLGQTLDRASVMAAAEAAGNDIEPFDDAYASAWYRRRVTPVHIRRALIGD</sequence>
<evidence type="ECO:0000259" key="4">
    <source>
        <dbReference type="PROSITE" id="PS51387"/>
    </source>
</evidence>
<evidence type="ECO:0000256" key="2">
    <source>
        <dbReference type="ARBA" id="ARBA00022827"/>
    </source>
</evidence>
<dbReference type="SUPFAM" id="SSF55447">
    <property type="entry name" value="CO dehydrogenase flavoprotein C-terminal domain-like"/>
    <property type="match status" value="1"/>
</dbReference>
<dbReference type="InterPro" id="IPR036318">
    <property type="entry name" value="FAD-bd_PCMH-like_sf"/>
</dbReference>
<gene>
    <name evidence="5" type="ORF">ABVK50_01900</name>
</gene>
<organism evidence="5">
    <name type="scientific">Mesorhizobium sp. WSM2240</name>
    <dbReference type="NCBI Taxonomy" id="3228851"/>
    <lineage>
        <taxon>Bacteria</taxon>
        <taxon>Pseudomonadati</taxon>
        <taxon>Pseudomonadota</taxon>
        <taxon>Alphaproteobacteria</taxon>
        <taxon>Hyphomicrobiales</taxon>
        <taxon>Phyllobacteriaceae</taxon>
        <taxon>Mesorhizobium</taxon>
    </lineage>
</organism>
<dbReference type="InterPro" id="IPR036683">
    <property type="entry name" value="CO_DH_flav_C_dom_sf"/>
</dbReference>
<dbReference type="GO" id="GO:0071949">
    <property type="term" value="F:FAD binding"/>
    <property type="evidence" value="ECO:0007669"/>
    <property type="project" value="InterPro"/>
</dbReference>
<dbReference type="Gene3D" id="3.30.465.10">
    <property type="match status" value="1"/>
</dbReference>